<dbReference type="InterPro" id="IPR003594">
    <property type="entry name" value="HATPase_dom"/>
</dbReference>
<dbReference type="SUPFAM" id="SSF103190">
    <property type="entry name" value="Sensory domain-like"/>
    <property type="match status" value="1"/>
</dbReference>
<dbReference type="Pfam" id="PF14689">
    <property type="entry name" value="SPOB_a"/>
    <property type="match status" value="1"/>
</dbReference>
<dbReference type="Pfam" id="PF17203">
    <property type="entry name" value="sCache_3_2"/>
    <property type="match status" value="1"/>
</dbReference>
<evidence type="ECO:0000313" key="17">
    <source>
        <dbReference type="Proteomes" id="UP001234602"/>
    </source>
</evidence>
<dbReference type="AlphaFoldDB" id="A0AAW7IIA2"/>
<dbReference type="RefSeq" id="WP_289320181.1">
    <property type="nucleotide sequence ID" value="NZ_JAUCEY010000008.1"/>
</dbReference>
<dbReference type="InterPro" id="IPR033463">
    <property type="entry name" value="sCache_3"/>
</dbReference>
<dbReference type="GO" id="GO:0006355">
    <property type="term" value="P:regulation of DNA-templated transcription"/>
    <property type="evidence" value="ECO:0007669"/>
    <property type="project" value="InterPro"/>
</dbReference>
<keyword evidence="10" id="KW-0067">ATP-binding</keyword>
<evidence type="ECO:0000256" key="11">
    <source>
        <dbReference type="ARBA" id="ARBA00022989"/>
    </source>
</evidence>
<dbReference type="GO" id="GO:0005886">
    <property type="term" value="C:plasma membrane"/>
    <property type="evidence" value="ECO:0007669"/>
    <property type="project" value="UniProtKB-SubCell"/>
</dbReference>
<evidence type="ECO:0000256" key="14">
    <source>
        <dbReference type="SAM" id="Phobius"/>
    </source>
</evidence>
<evidence type="ECO:0000256" key="4">
    <source>
        <dbReference type="ARBA" id="ARBA00022475"/>
    </source>
</evidence>
<keyword evidence="7 14" id="KW-0812">Transmembrane</keyword>
<evidence type="ECO:0000256" key="9">
    <source>
        <dbReference type="ARBA" id="ARBA00022777"/>
    </source>
</evidence>
<evidence type="ECO:0000256" key="6">
    <source>
        <dbReference type="ARBA" id="ARBA00022679"/>
    </source>
</evidence>
<dbReference type="EC" id="2.7.13.3" evidence="3"/>
<keyword evidence="9 16" id="KW-0418">Kinase</keyword>
<dbReference type="PROSITE" id="PS50109">
    <property type="entry name" value="HIS_KIN"/>
    <property type="match status" value="1"/>
</dbReference>
<dbReference type="InterPro" id="IPR036890">
    <property type="entry name" value="HATPase_C_sf"/>
</dbReference>
<keyword evidence="8" id="KW-0547">Nucleotide-binding</keyword>
<comment type="catalytic activity">
    <reaction evidence="1">
        <text>ATP + protein L-histidine = ADP + protein N-phospho-L-histidine.</text>
        <dbReference type="EC" id="2.7.13.3"/>
    </reaction>
</comment>
<dbReference type="PANTHER" id="PTHR43547:SF10">
    <property type="entry name" value="SENSOR HISTIDINE KINASE DCUS"/>
    <property type="match status" value="1"/>
</dbReference>
<dbReference type="SUPFAM" id="SSF55890">
    <property type="entry name" value="Sporulation response regulatory protein Spo0B"/>
    <property type="match status" value="1"/>
</dbReference>
<feature type="transmembrane region" description="Helical" evidence="14">
    <location>
        <begin position="6"/>
        <end position="31"/>
    </location>
</feature>
<organism evidence="16 17">
    <name type="scientific">Peribacillus simplex</name>
    <dbReference type="NCBI Taxonomy" id="1478"/>
    <lineage>
        <taxon>Bacteria</taxon>
        <taxon>Bacillati</taxon>
        <taxon>Bacillota</taxon>
        <taxon>Bacilli</taxon>
        <taxon>Bacillales</taxon>
        <taxon>Bacillaceae</taxon>
        <taxon>Peribacillus</taxon>
    </lineage>
</organism>
<dbReference type="Gene3D" id="3.30.450.20">
    <property type="entry name" value="PAS domain"/>
    <property type="match status" value="2"/>
</dbReference>
<protein>
    <recommendedName>
        <fullName evidence="3">histidine kinase</fullName>
        <ecNumber evidence="3">2.7.13.3</ecNumber>
    </recommendedName>
</protein>
<keyword evidence="13 14" id="KW-0472">Membrane</keyword>
<dbReference type="SMART" id="SM00387">
    <property type="entry name" value="HATPase_c"/>
    <property type="match status" value="1"/>
</dbReference>
<keyword evidence="11 14" id="KW-1133">Transmembrane helix</keyword>
<evidence type="ECO:0000256" key="7">
    <source>
        <dbReference type="ARBA" id="ARBA00022692"/>
    </source>
</evidence>
<dbReference type="SUPFAM" id="SSF55785">
    <property type="entry name" value="PYP-like sensor domain (PAS domain)"/>
    <property type="match status" value="1"/>
</dbReference>
<dbReference type="Gene3D" id="3.30.565.10">
    <property type="entry name" value="Histidine kinase-like ATPase, C-terminal domain"/>
    <property type="match status" value="1"/>
</dbReference>
<keyword evidence="5" id="KW-0597">Phosphoprotein</keyword>
<evidence type="ECO:0000256" key="5">
    <source>
        <dbReference type="ARBA" id="ARBA00022553"/>
    </source>
</evidence>
<comment type="subcellular location">
    <subcellularLocation>
        <location evidence="2">Cell membrane</location>
        <topology evidence="2">Multi-pass membrane protein</topology>
    </subcellularLocation>
</comment>
<dbReference type="Pfam" id="PF00989">
    <property type="entry name" value="PAS"/>
    <property type="match status" value="1"/>
</dbReference>
<evidence type="ECO:0000256" key="3">
    <source>
        <dbReference type="ARBA" id="ARBA00012438"/>
    </source>
</evidence>
<dbReference type="SUPFAM" id="SSF55874">
    <property type="entry name" value="ATPase domain of HSP90 chaperone/DNA topoisomerase II/histidine kinase"/>
    <property type="match status" value="1"/>
</dbReference>
<dbReference type="Proteomes" id="UP001234602">
    <property type="component" value="Unassembled WGS sequence"/>
</dbReference>
<keyword evidence="4" id="KW-1003">Cell membrane</keyword>
<dbReference type="GO" id="GO:0005524">
    <property type="term" value="F:ATP binding"/>
    <property type="evidence" value="ECO:0007669"/>
    <property type="project" value="UniProtKB-KW"/>
</dbReference>
<sequence length="533" mass="59312">MKGRKWSLQVTITILVCSVVALSLLVTDLLISRTIAASIEKDQEEKATNVARMVAHSQLVTETLGKQEKESSIQEFAEETRRLTNVQFVVVMDMNKIRKSHPDPAKIGKQFVGGDETIALHGKEHISVSKGTLGTSLRSFTPIFDRKGKQLGVVAVGISLNDVQKAVSQGRKNTYTGTLFGIAAGILGAILLARYVRRILFGLEPFAIAKLFQERDAILQSVREGIIAVDQESRITMVNKTALRLFNKAGLTQDPLGMKLEEYLSNSRLCRILETGKTELDEEMVLNGITLVVNRVPIFLNDKIVGAVSTFRDKTEIQQLAEQLTGVRSYAEALRAQSHEFMNKLHVILGMSHMGYHDKMTNYIKELVNHRNNEIDAITRNIKDPVLAGFLIGKLSHAREADAELNITSERQVPEPLNSYMSHELITILGNLIDNALESLTSCPRKQIEVHFDYGDDILTIEVKDTGVGMEKGMQDYMFERGFSTKGKERGLGLFLVSQSLERLGGDLEISSKPSQGTRFVVYIPYDCKGDTE</sequence>
<evidence type="ECO:0000256" key="8">
    <source>
        <dbReference type="ARBA" id="ARBA00022741"/>
    </source>
</evidence>
<evidence type="ECO:0000256" key="13">
    <source>
        <dbReference type="ARBA" id="ARBA00023136"/>
    </source>
</evidence>
<accession>A0AAW7IIA2</accession>
<evidence type="ECO:0000259" key="15">
    <source>
        <dbReference type="PROSITE" id="PS50109"/>
    </source>
</evidence>
<gene>
    <name evidence="16" type="primary">dcuS</name>
    <name evidence="16" type="ORF">QUF89_13525</name>
</gene>
<dbReference type="PANTHER" id="PTHR43547">
    <property type="entry name" value="TWO-COMPONENT HISTIDINE KINASE"/>
    <property type="match status" value="1"/>
</dbReference>
<dbReference type="InterPro" id="IPR013767">
    <property type="entry name" value="PAS_fold"/>
</dbReference>
<dbReference type="EMBL" id="JAUCEY010000008">
    <property type="protein sequence ID" value="MDM5453204.1"/>
    <property type="molecule type" value="Genomic_DNA"/>
</dbReference>
<dbReference type="InterPro" id="IPR005467">
    <property type="entry name" value="His_kinase_dom"/>
</dbReference>
<dbReference type="InterPro" id="IPR000014">
    <property type="entry name" value="PAS"/>
</dbReference>
<dbReference type="SMART" id="SM00091">
    <property type="entry name" value="PAS"/>
    <property type="match status" value="1"/>
</dbReference>
<dbReference type="FunFam" id="3.30.450.20:FF:000018">
    <property type="entry name" value="Sensor histidine kinase DcuS"/>
    <property type="match status" value="1"/>
</dbReference>
<proteinExistence type="predicted"/>
<keyword evidence="12" id="KW-0902">Two-component regulatory system</keyword>
<evidence type="ECO:0000256" key="10">
    <source>
        <dbReference type="ARBA" id="ARBA00022840"/>
    </source>
</evidence>
<dbReference type="Pfam" id="PF02518">
    <property type="entry name" value="HATPase_c"/>
    <property type="match status" value="1"/>
</dbReference>
<dbReference type="InterPro" id="IPR004358">
    <property type="entry name" value="Sig_transdc_His_kin-like_C"/>
</dbReference>
<evidence type="ECO:0000256" key="12">
    <source>
        <dbReference type="ARBA" id="ARBA00023012"/>
    </source>
</evidence>
<dbReference type="NCBIfam" id="NF008298">
    <property type="entry name" value="PRK11086.1"/>
    <property type="match status" value="1"/>
</dbReference>
<evidence type="ECO:0000256" key="2">
    <source>
        <dbReference type="ARBA" id="ARBA00004651"/>
    </source>
</evidence>
<name>A0AAW7IIA2_9BACI</name>
<dbReference type="InterPro" id="IPR039506">
    <property type="entry name" value="SPOB_a"/>
</dbReference>
<feature type="transmembrane region" description="Helical" evidence="14">
    <location>
        <begin position="175"/>
        <end position="196"/>
    </location>
</feature>
<dbReference type="InterPro" id="IPR016120">
    <property type="entry name" value="Sig_transdc_His_kin_SpoOB"/>
</dbReference>
<dbReference type="InterPro" id="IPR035965">
    <property type="entry name" value="PAS-like_dom_sf"/>
</dbReference>
<dbReference type="Gene3D" id="1.10.287.130">
    <property type="match status" value="1"/>
</dbReference>
<reference evidence="16" key="1">
    <citation type="submission" date="2023-06" db="EMBL/GenBank/DDBJ databases">
        <title>Comparative genomics of Bacillaceae isolates and their secondary metabolite potential.</title>
        <authorList>
            <person name="Song L."/>
            <person name="Nielsen L.J."/>
            <person name="Mohite O."/>
            <person name="Xu X."/>
            <person name="Weber T."/>
            <person name="Kovacs A.T."/>
        </authorList>
    </citation>
    <scope>NUCLEOTIDE SEQUENCE</scope>
    <source>
        <strain evidence="16">D8_B_37</strain>
    </source>
</reference>
<keyword evidence="6 16" id="KW-0808">Transferase</keyword>
<evidence type="ECO:0000313" key="16">
    <source>
        <dbReference type="EMBL" id="MDM5453204.1"/>
    </source>
</evidence>
<comment type="caution">
    <text evidence="16">The sequence shown here is derived from an EMBL/GenBank/DDBJ whole genome shotgun (WGS) entry which is preliminary data.</text>
</comment>
<feature type="domain" description="Histidine kinase" evidence="15">
    <location>
        <begin position="336"/>
        <end position="528"/>
    </location>
</feature>
<dbReference type="InterPro" id="IPR029151">
    <property type="entry name" value="Sensor-like_sf"/>
</dbReference>
<dbReference type="PRINTS" id="PR00344">
    <property type="entry name" value="BCTRLSENSOR"/>
</dbReference>
<evidence type="ECO:0000256" key="1">
    <source>
        <dbReference type="ARBA" id="ARBA00000085"/>
    </source>
</evidence>
<dbReference type="GO" id="GO:0000155">
    <property type="term" value="F:phosphorelay sensor kinase activity"/>
    <property type="evidence" value="ECO:0007669"/>
    <property type="project" value="InterPro"/>
</dbReference>